<comment type="caution">
    <text evidence="1">The sequence shown here is derived from an EMBL/GenBank/DDBJ whole genome shotgun (WGS) entry which is preliminary data.</text>
</comment>
<protein>
    <recommendedName>
        <fullName evidence="3">Class I SAM-dependent methyltransferase</fullName>
    </recommendedName>
</protein>
<reference evidence="1" key="1">
    <citation type="submission" date="2021-02" db="EMBL/GenBank/DDBJ databases">
        <authorList>
            <person name="Dougan E. K."/>
            <person name="Rhodes N."/>
            <person name="Thang M."/>
            <person name="Chan C."/>
        </authorList>
    </citation>
    <scope>NUCLEOTIDE SEQUENCE</scope>
</reference>
<name>A0A813EXX6_POLGL</name>
<evidence type="ECO:0008006" key="3">
    <source>
        <dbReference type="Google" id="ProtNLM"/>
    </source>
</evidence>
<gene>
    <name evidence="1" type="ORF">PGLA1383_LOCUS23736</name>
</gene>
<accession>A0A813EXX6</accession>
<organism evidence="1 2">
    <name type="scientific">Polarella glacialis</name>
    <name type="common">Dinoflagellate</name>
    <dbReference type="NCBI Taxonomy" id="89957"/>
    <lineage>
        <taxon>Eukaryota</taxon>
        <taxon>Sar</taxon>
        <taxon>Alveolata</taxon>
        <taxon>Dinophyceae</taxon>
        <taxon>Suessiales</taxon>
        <taxon>Suessiaceae</taxon>
        <taxon>Polarella</taxon>
    </lineage>
</organism>
<proteinExistence type="predicted"/>
<dbReference type="Proteomes" id="UP000654075">
    <property type="component" value="Unassembled WGS sequence"/>
</dbReference>
<dbReference type="PANTHER" id="PTHR37909">
    <property type="entry name" value="S-ADENOSYL-L-METHIONINE-DEPENDENT METHYLTRANSFERASES SUPERFAMILY PROTEIN"/>
    <property type="match status" value="1"/>
</dbReference>
<keyword evidence="2" id="KW-1185">Reference proteome</keyword>
<dbReference type="AlphaFoldDB" id="A0A813EXX6"/>
<dbReference type="Pfam" id="PF13578">
    <property type="entry name" value="Methyltransf_24"/>
    <property type="match status" value="1"/>
</dbReference>
<sequence>QSFSGQLVAFCAAFATKVPMLPLAPTDRSKCFPMHDLGMQCIHSLFQAGTLSAAALNDFVTLGKDEAIGEDWATFIGTWGSIRITILSGLLEAASSSDEAGNSGNGQTLSMAEIGVFQANTSTSLLRRFPNLQMLLVDPYHLHTTRSETVFQMVEEFYTSPRSVFDSASESTQPFRSRATHVLQSSVEAAQWLGRNSLDMVFIDGDHRYESVLVDINAWWPKVKPGGILAGHDFAITFPGVVEAVTRFVLGEGLRLFIAPEACRC</sequence>
<dbReference type="InterPro" id="IPR029063">
    <property type="entry name" value="SAM-dependent_MTases_sf"/>
</dbReference>
<evidence type="ECO:0000313" key="1">
    <source>
        <dbReference type="EMBL" id="CAE8605628.1"/>
    </source>
</evidence>
<dbReference type="SUPFAM" id="SSF53335">
    <property type="entry name" value="S-adenosyl-L-methionine-dependent methyltransferases"/>
    <property type="match status" value="1"/>
</dbReference>
<evidence type="ECO:0000313" key="2">
    <source>
        <dbReference type="Proteomes" id="UP000654075"/>
    </source>
</evidence>
<feature type="non-terminal residue" evidence="1">
    <location>
        <position position="265"/>
    </location>
</feature>
<dbReference type="EMBL" id="CAJNNV010018097">
    <property type="protein sequence ID" value="CAE8605628.1"/>
    <property type="molecule type" value="Genomic_DNA"/>
</dbReference>
<dbReference type="Gene3D" id="3.40.50.150">
    <property type="entry name" value="Vaccinia Virus protein VP39"/>
    <property type="match status" value="1"/>
</dbReference>
<dbReference type="PANTHER" id="PTHR37909:SF1">
    <property type="entry name" value="S-ADENOSYL-L-METHIONINE-DEPENDENT METHYLTRANSFERASES SUPERFAMILY PROTEIN"/>
    <property type="match status" value="1"/>
</dbReference>